<dbReference type="InterPro" id="IPR033138">
    <property type="entry name" value="Cu_oxidase_CS"/>
</dbReference>
<keyword evidence="10" id="KW-1015">Disulfide bond</keyword>
<evidence type="ECO:0000256" key="9">
    <source>
        <dbReference type="ARBA" id="ARBA00023008"/>
    </source>
</evidence>
<dbReference type="InterPro" id="IPR001117">
    <property type="entry name" value="Cu-oxidase_2nd"/>
</dbReference>
<dbReference type="PANTHER" id="PTHR11709:SF394">
    <property type="entry name" value="FI03373P-RELATED"/>
    <property type="match status" value="1"/>
</dbReference>
<dbReference type="GeneID" id="36333928"/>
<comment type="catalytic activity">
    <reaction evidence="1">
        <text>4 hydroquinone + O2 = 4 benzosemiquinone + 2 H2O</text>
        <dbReference type="Rhea" id="RHEA:11276"/>
        <dbReference type="ChEBI" id="CHEBI:15377"/>
        <dbReference type="ChEBI" id="CHEBI:15379"/>
        <dbReference type="ChEBI" id="CHEBI:17594"/>
        <dbReference type="ChEBI" id="CHEBI:17977"/>
        <dbReference type="EC" id="1.10.3.2"/>
    </reaction>
</comment>
<protein>
    <recommendedName>
        <fullName evidence="5">laccase</fullName>
        <ecNumber evidence="5">1.10.3.2</ecNumber>
    </recommendedName>
</protein>
<evidence type="ECO:0000259" key="13">
    <source>
        <dbReference type="Pfam" id="PF00394"/>
    </source>
</evidence>
<comment type="subcellular location">
    <subcellularLocation>
        <location evidence="3">Secreted</location>
    </subcellularLocation>
</comment>
<accession>A0A1X6MW48</accession>
<evidence type="ECO:0000256" key="8">
    <source>
        <dbReference type="ARBA" id="ARBA00023002"/>
    </source>
</evidence>
<feature type="domain" description="Plastocyanin-like" evidence="13">
    <location>
        <begin position="188"/>
        <end position="326"/>
    </location>
</feature>
<dbReference type="Gene3D" id="2.60.40.420">
    <property type="entry name" value="Cupredoxins - blue copper proteins"/>
    <property type="match status" value="3"/>
</dbReference>
<dbReference type="InterPro" id="IPR011706">
    <property type="entry name" value="Cu-oxidase_C"/>
</dbReference>
<dbReference type="GO" id="GO:0005507">
    <property type="term" value="F:copper ion binding"/>
    <property type="evidence" value="ECO:0007669"/>
    <property type="project" value="InterPro"/>
</dbReference>
<dbReference type="PROSITE" id="PS00079">
    <property type="entry name" value="MULTICOPPER_OXIDASE1"/>
    <property type="match status" value="1"/>
</dbReference>
<evidence type="ECO:0000256" key="6">
    <source>
        <dbReference type="ARBA" id="ARBA00022525"/>
    </source>
</evidence>
<dbReference type="InterPro" id="IPR011707">
    <property type="entry name" value="Cu-oxidase-like_N"/>
</dbReference>
<keyword evidence="7" id="KW-0479">Metal-binding</keyword>
<feature type="domain" description="Plastocyanin-like" evidence="14">
    <location>
        <begin position="386"/>
        <end position="508"/>
    </location>
</feature>
<reference evidence="16" key="1">
    <citation type="submission" date="2017-04" db="EMBL/GenBank/DDBJ databases">
        <title>Genome Sequence of the Model Brown-Rot Fungus Postia placenta SB12.</title>
        <authorList>
            <consortium name="DOE Joint Genome Institute"/>
            <person name="Gaskell J."/>
            <person name="Kersten P."/>
            <person name="Larrondo L.F."/>
            <person name="Canessa P."/>
            <person name="Martinez D."/>
            <person name="Hibbett D."/>
            <person name="Schmoll M."/>
            <person name="Kubicek C.P."/>
            <person name="Martinez A.T."/>
            <person name="Yadav J."/>
            <person name="Master E."/>
            <person name="Magnuson J.K."/>
            <person name="James T."/>
            <person name="Yaver D."/>
            <person name="Berka R."/>
            <person name="Labutti K."/>
            <person name="Lipzen A."/>
            <person name="Aerts A."/>
            <person name="Barry K."/>
            <person name="Henrissat B."/>
            <person name="Blanchette R."/>
            <person name="Grigoriev I."/>
            <person name="Cullen D."/>
        </authorList>
    </citation>
    <scope>NUCLEOTIDE SEQUENCE [LARGE SCALE GENOMIC DNA]</scope>
    <source>
        <strain evidence="16">MAD-698-R-SB12</strain>
    </source>
</reference>
<sequence length="537" mass="59254">MTLVSIFTAVAVLGLSVAGTPTFDITTDLDMSSPYGTTGQTILGGWPIAEVYHLDIVNRNITPDGFTRQAVLAGGTFPGPLIKGFKGDNFRIHVHNYLTNSTMNKTTTVHWHGIDQHRSNWADGVAMVTQCPISSGQSFLYNFNVHEQTGTYWYHSHLGLQYCDGLRGPLVLYDPHDPHGHLYDYDNETTVITLSDWYHLPAAQIQPPFIPDSILINGLGRIDNTSDPLTVLHVQKGRRYRFRLISMACDPNFTFSIDNHTVTIIEADGENTQALPGIDSIQIWAAQRYSFVLEANQPVDNYWIRALVEAGDTTPPGLAILRYEGADEKDPETNQTTPVNPLSEVNLHPLTDPAAPPFNPDDGDKAIELNVTFNDGLFFVNNVSYASPPVPVLLQILNGSRNPFELLPKGSVYGVPPNKDVEISIPGGVLAPITHPIHLHGHSFSVIRSAGENKTNVINPVRRDVVNIGTTGDNVTIRFRTDNVGPWILHCHIDFHLNTGFAIVMAEDINGTAELVHPSESWDWLCPIYDSLPAIDH</sequence>
<evidence type="ECO:0000256" key="10">
    <source>
        <dbReference type="ARBA" id="ARBA00023157"/>
    </source>
</evidence>
<keyword evidence="12" id="KW-0732">Signal</keyword>
<gene>
    <name evidence="16" type="ORF">POSPLADRAFT_1183136</name>
</gene>
<keyword evidence="6" id="KW-0964">Secreted</keyword>
<proteinExistence type="inferred from homology"/>
<dbReference type="Pfam" id="PF00394">
    <property type="entry name" value="Cu-oxidase"/>
    <property type="match status" value="1"/>
</dbReference>
<name>A0A1X6MW48_9APHY</name>
<dbReference type="PANTHER" id="PTHR11709">
    <property type="entry name" value="MULTI-COPPER OXIDASE"/>
    <property type="match status" value="1"/>
</dbReference>
<dbReference type="Pfam" id="PF07732">
    <property type="entry name" value="Cu-oxidase_3"/>
    <property type="match status" value="1"/>
</dbReference>
<dbReference type="Pfam" id="PF07731">
    <property type="entry name" value="Cu-oxidase_2"/>
    <property type="match status" value="1"/>
</dbReference>
<dbReference type="RefSeq" id="XP_024337399.1">
    <property type="nucleotide sequence ID" value="XM_024488979.1"/>
</dbReference>
<feature type="chain" id="PRO_5010875313" description="laccase" evidence="12">
    <location>
        <begin position="19"/>
        <end position="537"/>
    </location>
</feature>
<dbReference type="AlphaFoldDB" id="A0A1X6MW48"/>
<dbReference type="Proteomes" id="UP000194127">
    <property type="component" value="Unassembled WGS sequence"/>
</dbReference>
<evidence type="ECO:0000256" key="12">
    <source>
        <dbReference type="SAM" id="SignalP"/>
    </source>
</evidence>
<evidence type="ECO:0000256" key="2">
    <source>
        <dbReference type="ARBA" id="ARBA00001935"/>
    </source>
</evidence>
<evidence type="ECO:0000259" key="15">
    <source>
        <dbReference type="Pfam" id="PF07732"/>
    </source>
</evidence>
<keyword evidence="17" id="KW-1185">Reference proteome</keyword>
<keyword evidence="9" id="KW-0186">Copper</keyword>
<evidence type="ECO:0000259" key="14">
    <source>
        <dbReference type="Pfam" id="PF07731"/>
    </source>
</evidence>
<dbReference type="SUPFAM" id="SSF49503">
    <property type="entry name" value="Cupredoxins"/>
    <property type="match status" value="3"/>
</dbReference>
<dbReference type="GO" id="GO:0005576">
    <property type="term" value="C:extracellular region"/>
    <property type="evidence" value="ECO:0007669"/>
    <property type="project" value="UniProtKB-SubCell"/>
</dbReference>
<dbReference type="InterPro" id="IPR045087">
    <property type="entry name" value="Cu-oxidase_fam"/>
</dbReference>
<dbReference type="STRING" id="670580.A0A1X6MW48"/>
<evidence type="ECO:0000313" key="16">
    <source>
        <dbReference type="EMBL" id="OSX60605.1"/>
    </source>
</evidence>
<evidence type="ECO:0000313" key="17">
    <source>
        <dbReference type="Proteomes" id="UP000194127"/>
    </source>
</evidence>
<dbReference type="CDD" id="cd13903">
    <property type="entry name" value="CuRO_3_Tv-LCC_like"/>
    <property type="match status" value="1"/>
</dbReference>
<dbReference type="EC" id="1.10.3.2" evidence="5"/>
<evidence type="ECO:0000256" key="7">
    <source>
        <dbReference type="ARBA" id="ARBA00022723"/>
    </source>
</evidence>
<evidence type="ECO:0000256" key="5">
    <source>
        <dbReference type="ARBA" id="ARBA00012297"/>
    </source>
</evidence>
<dbReference type="OrthoDB" id="2121828at2759"/>
<dbReference type="EMBL" id="KZ110600">
    <property type="protein sequence ID" value="OSX60605.1"/>
    <property type="molecule type" value="Genomic_DNA"/>
</dbReference>
<dbReference type="InterPro" id="IPR008972">
    <property type="entry name" value="Cupredoxin"/>
</dbReference>
<comment type="similarity">
    <text evidence="4">Belongs to the multicopper oxidase family.</text>
</comment>
<comment type="cofactor">
    <cofactor evidence="2">
        <name>Cu cation</name>
        <dbReference type="ChEBI" id="CHEBI:23378"/>
    </cofactor>
</comment>
<evidence type="ECO:0000256" key="4">
    <source>
        <dbReference type="ARBA" id="ARBA00010609"/>
    </source>
</evidence>
<feature type="signal peptide" evidence="12">
    <location>
        <begin position="1"/>
        <end position="18"/>
    </location>
</feature>
<dbReference type="GO" id="GO:0052716">
    <property type="term" value="F:hydroquinone:oxygen oxidoreductase activity"/>
    <property type="evidence" value="ECO:0007669"/>
    <property type="project" value="UniProtKB-EC"/>
</dbReference>
<evidence type="ECO:0000256" key="3">
    <source>
        <dbReference type="ARBA" id="ARBA00004613"/>
    </source>
</evidence>
<dbReference type="FunFam" id="2.60.40.420:FF:000045">
    <property type="entry name" value="Laccase 2"/>
    <property type="match status" value="1"/>
</dbReference>
<organism evidence="16 17">
    <name type="scientific">Postia placenta MAD-698-R-SB12</name>
    <dbReference type="NCBI Taxonomy" id="670580"/>
    <lineage>
        <taxon>Eukaryota</taxon>
        <taxon>Fungi</taxon>
        <taxon>Dikarya</taxon>
        <taxon>Basidiomycota</taxon>
        <taxon>Agaricomycotina</taxon>
        <taxon>Agaricomycetes</taxon>
        <taxon>Polyporales</taxon>
        <taxon>Adustoporiaceae</taxon>
        <taxon>Rhodonia</taxon>
    </lineage>
</organism>
<feature type="domain" description="Plastocyanin-like" evidence="15">
    <location>
        <begin position="58"/>
        <end position="175"/>
    </location>
</feature>
<evidence type="ECO:0000256" key="11">
    <source>
        <dbReference type="ARBA" id="ARBA00023180"/>
    </source>
</evidence>
<keyword evidence="11" id="KW-0325">Glycoprotein</keyword>
<evidence type="ECO:0000256" key="1">
    <source>
        <dbReference type="ARBA" id="ARBA00000349"/>
    </source>
</evidence>
<keyword evidence="8" id="KW-0560">Oxidoreductase</keyword>